<dbReference type="RefSeq" id="XP_026689254.1">
    <property type="nucleotide sequence ID" value="XM_026833453.1"/>
</dbReference>
<sequence length="284" mass="32114">MEEEDEEFTVQSEIFQPGRKKSVASCGLVISEFTFFNPQLEASNRNKKLLFDGDGDLILKRNNVSHSVVAIEHQARTTLDSVGLQVWRGALLLCDLMLDTIRIKPHSTILELGSGTGVSSIIASLHAKHVVCTDININGLLDQIRRNICLNQDIIRCPIAVHELDFYTKGLGSPELRDYYSKVNVVIAADVVYDDDLTDAFVSTLEYILSIPPRKTAYIALEKRYVFTLTDLNTVAPCYEHFVNKITSSSYGWVCELIPMSDIRQRLQYERLPQLVMWKIKASK</sequence>
<organism evidence="1 7">
    <name type="scientific">Diaphorina citri</name>
    <name type="common">Asian citrus psyllid</name>
    <dbReference type="NCBI Taxonomy" id="121845"/>
    <lineage>
        <taxon>Eukaryota</taxon>
        <taxon>Metazoa</taxon>
        <taxon>Ecdysozoa</taxon>
        <taxon>Arthropoda</taxon>
        <taxon>Hexapoda</taxon>
        <taxon>Insecta</taxon>
        <taxon>Pterygota</taxon>
        <taxon>Neoptera</taxon>
        <taxon>Paraneoptera</taxon>
        <taxon>Hemiptera</taxon>
        <taxon>Sternorrhyncha</taxon>
        <taxon>Psylloidea</taxon>
        <taxon>Psyllidae</taxon>
        <taxon>Diaphorininae</taxon>
        <taxon>Diaphorina</taxon>
    </lineage>
</organism>
<gene>
    <name evidence="2 3 4 5 6 7" type="primary">LOC103524344</name>
</gene>
<dbReference type="GeneID" id="103524344"/>
<dbReference type="RefSeq" id="XP_026689258.1">
    <property type="nucleotide sequence ID" value="XM_026833457.1"/>
</dbReference>
<dbReference type="AlphaFoldDB" id="A0A3Q0JLP5"/>
<dbReference type="RefSeq" id="XP_026689255.1">
    <property type="nucleotide sequence ID" value="XM_026833454.1"/>
</dbReference>
<dbReference type="STRING" id="121845.A0A3Q0JLP5"/>
<dbReference type="Gene3D" id="3.40.50.150">
    <property type="entry name" value="Vaccinia Virus protein VP39"/>
    <property type="match status" value="1"/>
</dbReference>
<accession>A0A3Q0JLP5</accession>
<dbReference type="PANTHER" id="PTHR23108">
    <property type="entry name" value="METHYLTRANSFERASE-RELATED"/>
    <property type="match status" value="1"/>
</dbReference>
<evidence type="ECO:0000313" key="1">
    <source>
        <dbReference type="Proteomes" id="UP000079169"/>
    </source>
</evidence>
<dbReference type="CDD" id="cd02440">
    <property type="entry name" value="AdoMet_MTases"/>
    <property type="match status" value="1"/>
</dbReference>
<reference evidence="2 3" key="1">
    <citation type="submission" date="2025-04" db="UniProtKB">
        <authorList>
            <consortium name="RefSeq"/>
        </authorList>
    </citation>
    <scope>IDENTIFICATION</scope>
</reference>
<evidence type="ECO:0000313" key="7">
    <source>
        <dbReference type="RefSeq" id="XP_026689259.1"/>
    </source>
</evidence>
<evidence type="ECO:0000313" key="2">
    <source>
        <dbReference type="RefSeq" id="XP_026689254.1"/>
    </source>
</evidence>
<name>A0A3Q0JLP5_DIACI</name>
<proteinExistence type="predicted"/>
<dbReference type="KEGG" id="dci:103524344"/>
<dbReference type="InterPro" id="IPR038899">
    <property type="entry name" value="METTL22"/>
</dbReference>
<dbReference type="PANTHER" id="PTHR23108:SF0">
    <property type="entry name" value="METHYLTRANSFERASE-LIKE PROTEIN 22"/>
    <property type="match status" value="1"/>
</dbReference>
<dbReference type="Proteomes" id="UP000079169">
    <property type="component" value="Unplaced"/>
</dbReference>
<dbReference type="RefSeq" id="XP_026689256.1">
    <property type="nucleotide sequence ID" value="XM_026833455.1"/>
</dbReference>
<evidence type="ECO:0000313" key="4">
    <source>
        <dbReference type="RefSeq" id="XP_026689256.1"/>
    </source>
</evidence>
<dbReference type="RefSeq" id="XP_026689257.1">
    <property type="nucleotide sequence ID" value="XM_026833456.1"/>
</dbReference>
<evidence type="ECO:0000313" key="6">
    <source>
        <dbReference type="RefSeq" id="XP_026689258.1"/>
    </source>
</evidence>
<evidence type="ECO:0000313" key="3">
    <source>
        <dbReference type="RefSeq" id="XP_026689255.1"/>
    </source>
</evidence>
<keyword evidence="1" id="KW-1185">Reference proteome</keyword>
<evidence type="ECO:0000313" key="5">
    <source>
        <dbReference type="RefSeq" id="XP_026689257.1"/>
    </source>
</evidence>
<dbReference type="GO" id="GO:0008276">
    <property type="term" value="F:protein methyltransferase activity"/>
    <property type="evidence" value="ECO:0007669"/>
    <property type="project" value="InterPro"/>
</dbReference>
<dbReference type="InterPro" id="IPR019410">
    <property type="entry name" value="Methyltransf_16"/>
</dbReference>
<protein>
    <submittedName>
        <fullName evidence="2">Methyltransferase-like protein 22 isoform X1</fullName>
    </submittedName>
    <submittedName>
        <fullName evidence="3 4">Methyltransferase-like protein 22 isoform X2</fullName>
    </submittedName>
    <submittedName>
        <fullName evidence="5">Methyltransferase-like protein 22 isoform X3</fullName>
    </submittedName>
</protein>
<dbReference type="SUPFAM" id="SSF53335">
    <property type="entry name" value="S-adenosyl-L-methionine-dependent methyltransferases"/>
    <property type="match status" value="1"/>
</dbReference>
<dbReference type="Pfam" id="PF10294">
    <property type="entry name" value="Methyltransf_16"/>
    <property type="match status" value="1"/>
</dbReference>
<dbReference type="InterPro" id="IPR029063">
    <property type="entry name" value="SAM-dependent_MTases_sf"/>
</dbReference>
<dbReference type="PaxDb" id="121845-A0A3Q0JLP5"/>
<dbReference type="RefSeq" id="XP_026689259.1">
    <property type="nucleotide sequence ID" value="XM_026833458.1"/>
</dbReference>
<dbReference type="GO" id="GO:0005634">
    <property type="term" value="C:nucleus"/>
    <property type="evidence" value="ECO:0007669"/>
    <property type="project" value="TreeGrafter"/>
</dbReference>